<dbReference type="InterPro" id="IPR000120">
    <property type="entry name" value="Amidase"/>
</dbReference>
<comment type="caution">
    <text evidence="9">The sequence shown here is derived from an EMBL/GenBank/DDBJ whole genome shotgun (WGS) entry which is preliminary data.</text>
</comment>
<evidence type="ECO:0000256" key="7">
    <source>
        <dbReference type="HAMAP-Rule" id="MF_00120"/>
    </source>
</evidence>
<dbReference type="Pfam" id="PF01425">
    <property type="entry name" value="Amidase"/>
    <property type="match status" value="1"/>
</dbReference>
<evidence type="ECO:0000256" key="2">
    <source>
        <dbReference type="ARBA" id="ARBA00022598"/>
    </source>
</evidence>
<dbReference type="PROSITE" id="PS00571">
    <property type="entry name" value="AMIDASES"/>
    <property type="match status" value="1"/>
</dbReference>
<dbReference type="InterPro" id="IPR020556">
    <property type="entry name" value="Amidase_CS"/>
</dbReference>
<evidence type="ECO:0000313" key="9">
    <source>
        <dbReference type="EMBL" id="OGB85550.1"/>
    </source>
</evidence>
<dbReference type="InterPro" id="IPR036928">
    <property type="entry name" value="AS_sf"/>
</dbReference>
<dbReference type="InterPro" id="IPR004412">
    <property type="entry name" value="GatA"/>
</dbReference>
<protein>
    <recommendedName>
        <fullName evidence="7">Glutamyl-tRNA(Gln) amidotransferase subunit A</fullName>
        <shortName evidence="7">Glu-ADT subunit A</shortName>
        <ecNumber evidence="7">6.3.5.7</ecNumber>
    </recommendedName>
</protein>
<dbReference type="EMBL" id="METE01000002">
    <property type="protein sequence ID" value="OGB85550.1"/>
    <property type="molecule type" value="Genomic_DNA"/>
</dbReference>
<evidence type="ECO:0000259" key="8">
    <source>
        <dbReference type="Pfam" id="PF01425"/>
    </source>
</evidence>
<dbReference type="GO" id="GO:0030956">
    <property type="term" value="C:glutamyl-tRNA(Gln) amidotransferase complex"/>
    <property type="evidence" value="ECO:0007669"/>
    <property type="project" value="InterPro"/>
</dbReference>
<comment type="function">
    <text evidence="7">Allows the formation of correctly charged Gln-tRNA(Gln) through the transamidation of misacylated Glu-tRNA(Gln) in organisms which lack glutaminyl-tRNA synthetase. The reaction takes place in the presence of glutamine and ATP through an activated gamma-phospho-Glu-tRNA(Gln).</text>
</comment>
<name>A0A1F4PPN9_UNCK3</name>
<dbReference type="GO" id="GO:0005524">
    <property type="term" value="F:ATP binding"/>
    <property type="evidence" value="ECO:0007669"/>
    <property type="project" value="UniProtKB-KW"/>
</dbReference>
<dbReference type="PANTHER" id="PTHR11895">
    <property type="entry name" value="TRANSAMIDASE"/>
    <property type="match status" value="1"/>
</dbReference>
<dbReference type="EC" id="6.3.5.7" evidence="7"/>
<reference evidence="9 10" key="1">
    <citation type="journal article" date="2016" name="Nat. Commun.">
        <title>Thousands of microbial genomes shed light on interconnected biogeochemical processes in an aquifer system.</title>
        <authorList>
            <person name="Anantharaman K."/>
            <person name="Brown C.T."/>
            <person name="Hug L.A."/>
            <person name="Sharon I."/>
            <person name="Castelle C.J."/>
            <person name="Probst A.J."/>
            <person name="Thomas B.C."/>
            <person name="Singh A."/>
            <person name="Wilkins M.J."/>
            <person name="Karaoz U."/>
            <person name="Brodie E.L."/>
            <person name="Williams K.H."/>
            <person name="Hubbard S.S."/>
            <person name="Banfield J.F."/>
        </authorList>
    </citation>
    <scope>NUCLEOTIDE SEQUENCE [LARGE SCALE GENOMIC DNA]</scope>
</reference>
<evidence type="ECO:0000256" key="6">
    <source>
        <dbReference type="ARBA" id="ARBA00047407"/>
    </source>
</evidence>
<evidence type="ECO:0000256" key="1">
    <source>
        <dbReference type="ARBA" id="ARBA00008069"/>
    </source>
</evidence>
<dbReference type="HAMAP" id="MF_00120">
    <property type="entry name" value="GatA"/>
    <property type="match status" value="1"/>
</dbReference>
<evidence type="ECO:0000313" key="10">
    <source>
        <dbReference type="Proteomes" id="UP000179010"/>
    </source>
</evidence>
<comment type="catalytic activity">
    <reaction evidence="6 7">
        <text>L-glutamyl-tRNA(Gln) + L-glutamine + ATP + H2O = L-glutaminyl-tRNA(Gln) + L-glutamate + ADP + phosphate + H(+)</text>
        <dbReference type="Rhea" id="RHEA:17521"/>
        <dbReference type="Rhea" id="RHEA-COMP:9681"/>
        <dbReference type="Rhea" id="RHEA-COMP:9684"/>
        <dbReference type="ChEBI" id="CHEBI:15377"/>
        <dbReference type="ChEBI" id="CHEBI:15378"/>
        <dbReference type="ChEBI" id="CHEBI:29985"/>
        <dbReference type="ChEBI" id="CHEBI:30616"/>
        <dbReference type="ChEBI" id="CHEBI:43474"/>
        <dbReference type="ChEBI" id="CHEBI:58359"/>
        <dbReference type="ChEBI" id="CHEBI:78520"/>
        <dbReference type="ChEBI" id="CHEBI:78521"/>
        <dbReference type="ChEBI" id="CHEBI:456216"/>
        <dbReference type="EC" id="6.3.5.7"/>
    </reaction>
</comment>
<dbReference type="InterPro" id="IPR023631">
    <property type="entry name" value="Amidase_dom"/>
</dbReference>
<keyword evidence="2 7" id="KW-0436">Ligase</keyword>
<comment type="subunit">
    <text evidence="7">Heterotrimer of A, B and C subunits.</text>
</comment>
<keyword evidence="5 7" id="KW-0648">Protein biosynthesis</keyword>
<accession>A0A1F4PPN9</accession>
<dbReference type="PANTHER" id="PTHR11895:SF151">
    <property type="entry name" value="GLUTAMYL-TRNA(GLN) AMIDOTRANSFERASE SUBUNIT A"/>
    <property type="match status" value="1"/>
</dbReference>
<dbReference type="Gene3D" id="3.90.1300.10">
    <property type="entry name" value="Amidase signature (AS) domain"/>
    <property type="match status" value="1"/>
</dbReference>
<sequence length="455" mass="48882">MNIEEAKKVDLKKFLIDVQSAHEKFNILLSIAERPGKLGKGDLAVPCLIKDNIVTIEYPTTCASKILAGFESPYEATVITKLKQAGAWVAGKLNLDEFAMGSSTENSAFGATKNPVDPTRVPGGSSGGSAAAVAAGVTPFSLGSDTGGSIRQPAAFCGVVGMKPTYGRVSRYGLVAMASSLDQIGPITNTVEDCALVLKVISGHDPLDATSLDVPVPDYVAEMKQDIKGLTVGVPKEFFGDGVDKGVIEKVREAIKQLEKSGAKIKEVSLPNSRYALATYYIIQPAEVSANLARFDGVKYGASEGTDENIETIEEMYRKTRAKYLGDEVKRRIMLGTYATSAGFRDAYYDRARKVATLIKQDFDHAFKEVDVLITPTTPTTAFKLGENSTDPLKMYMSDLLTVPANIAGIPAISIPCGQVDNLPVGLQIMGPQLGESKVLQIAYAYEQSTDWRQL</sequence>
<dbReference type="STRING" id="1798539.A2994_00810"/>
<comment type="similarity">
    <text evidence="1 7">Belongs to the amidase family. GatA subfamily.</text>
</comment>
<dbReference type="NCBIfam" id="TIGR00132">
    <property type="entry name" value="gatA"/>
    <property type="match status" value="1"/>
</dbReference>
<evidence type="ECO:0000256" key="5">
    <source>
        <dbReference type="ARBA" id="ARBA00022917"/>
    </source>
</evidence>
<feature type="active site" description="Charge relay system" evidence="7">
    <location>
        <position position="50"/>
    </location>
</feature>
<dbReference type="Proteomes" id="UP000179010">
    <property type="component" value="Unassembled WGS sequence"/>
</dbReference>
<gene>
    <name evidence="7" type="primary">gatA</name>
    <name evidence="9" type="ORF">A2994_00810</name>
</gene>
<feature type="domain" description="Amidase" evidence="8">
    <location>
        <begin position="45"/>
        <end position="440"/>
    </location>
</feature>
<dbReference type="SUPFAM" id="SSF75304">
    <property type="entry name" value="Amidase signature (AS) enzymes"/>
    <property type="match status" value="1"/>
</dbReference>
<dbReference type="GO" id="GO:0050567">
    <property type="term" value="F:glutaminyl-tRNA synthase (glutamine-hydrolyzing) activity"/>
    <property type="evidence" value="ECO:0007669"/>
    <property type="project" value="UniProtKB-UniRule"/>
</dbReference>
<organism evidence="9 10">
    <name type="scientific">candidate division Kazan bacterium RIFCSPLOWO2_01_FULL_48_13</name>
    <dbReference type="NCBI Taxonomy" id="1798539"/>
    <lineage>
        <taxon>Bacteria</taxon>
        <taxon>Bacteria division Kazan-3B-28</taxon>
    </lineage>
</organism>
<keyword evidence="4 7" id="KW-0067">ATP-binding</keyword>
<feature type="active site" description="Acyl-ester intermediate" evidence="7">
    <location>
        <position position="149"/>
    </location>
</feature>
<keyword evidence="3 7" id="KW-0547">Nucleotide-binding</keyword>
<dbReference type="AlphaFoldDB" id="A0A1F4PPN9"/>
<evidence type="ECO:0000256" key="4">
    <source>
        <dbReference type="ARBA" id="ARBA00022840"/>
    </source>
</evidence>
<dbReference type="GO" id="GO:0006412">
    <property type="term" value="P:translation"/>
    <property type="evidence" value="ECO:0007669"/>
    <property type="project" value="UniProtKB-UniRule"/>
</dbReference>
<proteinExistence type="inferred from homology"/>
<feature type="active site" description="Charge relay system" evidence="7">
    <location>
        <position position="125"/>
    </location>
</feature>
<evidence type="ECO:0000256" key="3">
    <source>
        <dbReference type="ARBA" id="ARBA00022741"/>
    </source>
</evidence>